<dbReference type="PANTHER" id="PTHR11610">
    <property type="entry name" value="LIPASE"/>
    <property type="match status" value="1"/>
</dbReference>
<dbReference type="EMBL" id="JALNTZ010000008">
    <property type="protein sequence ID" value="KAJ3642079.1"/>
    <property type="molecule type" value="Genomic_DNA"/>
</dbReference>
<dbReference type="PANTHER" id="PTHR11610:SF173">
    <property type="entry name" value="LIPASE DOMAIN-CONTAINING PROTEIN-RELATED"/>
    <property type="match status" value="1"/>
</dbReference>
<dbReference type="InterPro" id="IPR013818">
    <property type="entry name" value="Lipase"/>
</dbReference>
<dbReference type="AlphaFoldDB" id="A0AA38HR29"/>
<comment type="caution">
    <text evidence="7">The sequence shown here is derived from an EMBL/GenBank/DDBJ whole genome shotgun (WGS) entry which is preliminary data.</text>
</comment>
<dbReference type="GO" id="GO:0016042">
    <property type="term" value="P:lipid catabolic process"/>
    <property type="evidence" value="ECO:0007669"/>
    <property type="project" value="TreeGrafter"/>
</dbReference>
<accession>A0AA38HR29</accession>
<sequence>MFVSLATTVFLLTFISLGRVQKTDVTFYLFTSENRETATEITKENATVDGNSSLVFLIHGWRESREKPWYSDLTDALLYKFDEINVIQVDWSKPALQFYPAAAYDTKETGNIVGSLILDLVVNRGVNVENVHLIGHSLGGHVAGFAGKYLQKFGFKLSKITALDAAGPLFRGFWVLEASRLSKTDAEVVVAIHTDPWKFGYLVSFGSVDIYVNGRPLIQPGCPDTAELNWLVCSHQRSHQVYIDALQKFGTLVATRCWSYLGLLFGWCQRNKQVDLGGEFKYDERGEYYLKTHFKKPYGLGP</sequence>
<dbReference type="Proteomes" id="UP001168821">
    <property type="component" value="Unassembled WGS sequence"/>
</dbReference>
<dbReference type="InterPro" id="IPR033906">
    <property type="entry name" value="Lipase_N"/>
</dbReference>
<evidence type="ECO:0000313" key="7">
    <source>
        <dbReference type="EMBL" id="KAJ3642079.1"/>
    </source>
</evidence>
<name>A0AA38HR29_9CUCU</name>
<dbReference type="InterPro" id="IPR000734">
    <property type="entry name" value="TAG_lipase"/>
</dbReference>
<reference evidence="7" key="1">
    <citation type="journal article" date="2023" name="G3 (Bethesda)">
        <title>Whole genome assemblies of Zophobas morio and Tenebrio molitor.</title>
        <authorList>
            <person name="Kaur S."/>
            <person name="Stinson S.A."/>
            <person name="diCenzo G.C."/>
        </authorList>
    </citation>
    <scope>NUCLEOTIDE SEQUENCE</scope>
    <source>
        <strain evidence="7">QUZm001</strain>
    </source>
</reference>
<proteinExistence type="inferred from homology"/>
<dbReference type="Pfam" id="PF00151">
    <property type="entry name" value="Lipase"/>
    <property type="match status" value="1"/>
</dbReference>
<feature type="domain" description="Lipase" evidence="6">
    <location>
        <begin position="20"/>
        <end position="298"/>
    </location>
</feature>
<evidence type="ECO:0000259" key="6">
    <source>
        <dbReference type="Pfam" id="PF00151"/>
    </source>
</evidence>
<keyword evidence="3" id="KW-0964">Secreted</keyword>
<dbReference type="GO" id="GO:0005615">
    <property type="term" value="C:extracellular space"/>
    <property type="evidence" value="ECO:0007669"/>
    <property type="project" value="TreeGrafter"/>
</dbReference>
<dbReference type="PRINTS" id="PR00821">
    <property type="entry name" value="TAGLIPASE"/>
</dbReference>
<dbReference type="SUPFAM" id="SSF53474">
    <property type="entry name" value="alpha/beta-Hydrolases"/>
    <property type="match status" value="1"/>
</dbReference>
<gene>
    <name evidence="7" type="ORF">Zmor_024897</name>
</gene>
<evidence type="ECO:0000256" key="1">
    <source>
        <dbReference type="ARBA" id="ARBA00004613"/>
    </source>
</evidence>
<evidence type="ECO:0000256" key="2">
    <source>
        <dbReference type="ARBA" id="ARBA00010701"/>
    </source>
</evidence>
<evidence type="ECO:0000256" key="5">
    <source>
        <dbReference type="SAM" id="SignalP"/>
    </source>
</evidence>
<dbReference type="CDD" id="cd00707">
    <property type="entry name" value="Pancreat_lipase_like"/>
    <property type="match status" value="1"/>
</dbReference>
<evidence type="ECO:0000256" key="3">
    <source>
        <dbReference type="ARBA" id="ARBA00022525"/>
    </source>
</evidence>
<organism evidence="7 8">
    <name type="scientific">Zophobas morio</name>
    <dbReference type="NCBI Taxonomy" id="2755281"/>
    <lineage>
        <taxon>Eukaryota</taxon>
        <taxon>Metazoa</taxon>
        <taxon>Ecdysozoa</taxon>
        <taxon>Arthropoda</taxon>
        <taxon>Hexapoda</taxon>
        <taxon>Insecta</taxon>
        <taxon>Pterygota</taxon>
        <taxon>Neoptera</taxon>
        <taxon>Endopterygota</taxon>
        <taxon>Coleoptera</taxon>
        <taxon>Polyphaga</taxon>
        <taxon>Cucujiformia</taxon>
        <taxon>Tenebrionidae</taxon>
        <taxon>Zophobas</taxon>
    </lineage>
</organism>
<keyword evidence="8" id="KW-1185">Reference proteome</keyword>
<dbReference type="GO" id="GO:0016298">
    <property type="term" value="F:lipase activity"/>
    <property type="evidence" value="ECO:0007669"/>
    <property type="project" value="InterPro"/>
</dbReference>
<dbReference type="GO" id="GO:0017171">
    <property type="term" value="F:serine hydrolase activity"/>
    <property type="evidence" value="ECO:0007669"/>
    <property type="project" value="TreeGrafter"/>
</dbReference>
<comment type="similarity">
    <text evidence="2 4">Belongs to the AB hydrolase superfamily. Lipase family.</text>
</comment>
<keyword evidence="5" id="KW-0732">Signal</keyword>
<evidence type="ECO:0000256" key="4">
    <source>
        <dbReference type="RuleBase" id="RU004262"/>
    </source>
</evidence>
<dbReference type="InterPro" id="IPR029058">
    <property type="entry name" value="AB_hydrolase_fold"/>
</dbReference>
<feature type="signal peptide" evidence="5">
    <location>
        <begin position="1"/>
        <end position="20"/>
    </location>
</feature>
<feature type="chain" id="PRO_5041432686" description="Lipase domain-containing protein" evidence="5">
    <location>
        <begin position="21"/>
        <end position="302"/>
    </location>
</feature>
<protein>
    <recommendedName>
        <fullName evidence="6">Lipase domain-containing protein</fullName>
    </recommendedName>
</protein>
<dbReference type="Gene3D" id="3.40.50.1820">
    <property type="entry name" value="alpha/beta hydrolase"/>
    <property type="match status" value="1"/>
</dbReference>
<comment type="subcellular location">
    <subcellularLocation>
        <location evidence="1">Secreted</location>
    </subcellularLocation>
</comment>
<evidence type="ECO:0000313" key="8">
    <source>
        <dbReference type="Proteomes" id="UP001168821"/>
    </source>
</evidence>